<evidence type="ECO:0000313" key="7">
    <source>
        <dbReference type="EMBL" id="SDJ48880.1"/>
    </source>
</evidence>
<dbReference type="GO" id="GO:0015920">
    <property type="term" value="P:lipopolysaccharide transport"/>
    <property type="evidence" value="ECO:0007669"/>
    <property type="project" value="InterPro"/>
</dbReference>
<reference evidence="7 8" key="1">
    <citation type="submission" date="2016-10" db="EMBL/GenBank/DDBJ databases">
        <authorList>
            <person name="de Groot N.N."/>
        </authorList>
    </citation>
    <scope>NUCLEOTIDE SEQUENCE [LARGE SCALE GENOMIC DNA]</scope>
    <source>
        <strain evidence="7 8">CGMCC 1.6133</strain>
    </source>
</reference>
<dbReference type="InterPro" id="IPR020889">
    <property type="entry name" value="LipoPS_assembly_LptD"/>
</dbReference>
<dbReference type="STRING" id="376427.SAMN04487954_10570"/>
<evidence type="ECO:0000259" key="6">
    <source>
        <dbReference type="Pfam" id="PF04453"/>
    </source>
</evidence>
<feature type="domain" description="LptD C-terminal" evidence="6">
    <location>
        <begin position="321"/>
        <end position="734"/>
    </location>
</feature>
<keyword evidence="2 4" id="KW-0472">Membrane</keyword>
<evidence type="ECO:0000256" key="4">
    <source>
        <dbReference type="HAMAP-Rule" id="MF_01411"/>
    </source>
</evidence>
<comment type="function">
    <text evidence="4">Together with LptE, is involved in the assembly of lipopolysaccharide (LPS) at the surface of the outer membrane.</text>
</comment>
<feature type="chain" id="PRO_5011802860" description="LPS-assembly protein LptD" evidence="4">
    <location>
        <begin position="26"/>
        <end position="830"/>
    </location>
</feature>
<dbReference type="OrthoDB" id="9760225at2"/>
<evidence type="ECO:0000256" key="1">
    <source>
        <dbReference type="ARBA" id="ARBA00022729"/>
    </source>
</evidence>
<dbReference type="Pfam" id="PF04453">
    <property type="entry name" value="LptD"/>
    <property type="match status" value="1"/>
</dbReference>
<feature type="signal peptide" evidence="4">
    <location>
        <begin position="1"/>
        <end position="25"/>
    </location>
</feature>
<dbReference type="EMBL" id="FNES01000005">
    <property type="protein sequence ID" value="SDJ48880.1"/>
    <property type="molecule type" value="Genomic_DNA"/>
</dbReference>
<dbReference type="InterPro" id="IPR007543">
    <property type="entry name" value="LptD_C"/>
</dbReference>
<gene>
    <name evidence="4" type="primary">lptD</name>
    <name evidence="7" type="ORF">SAMN04487954_10570</name>
</gene>
<comment type="similarity">
    <text evidence="4">Belongs to the LptD family.</text>
</comment>
<evidence type="ECO:0000313" key="8">
    <source>
        <dbReference type="Proteomes" id="UP000198525"/>
    </source>
</evidence>
<dbReference type="GO" id="GO:0009279">
    <property type="term" value="C:cell outer membrane"/>
    <property type="evidence" value="ECO:0007669"/>
    <property type="project" value="UniProtKB-SubCell"/>
</dbReference>
<sequence length="830" mass="94687" precursor="true">MGKRHSGMALAGLVTAGLVSVPAGAAPPEPLPAEQLDFRPWGDDRPAGALCRGRYVMPEYRIPAANDPERVRSESERADYGQDGETILRGEVVLRRGDSQLEATRVRVPSDRERALASGPLALRDPGLLVRGDAAELSLVSDAASVDAAHYVVHEQHLRGDALRLARLEDGRYRLTSSSFTTCDPGDDLWRLVSSDLVLDREKGFGTARHARLEVGRVPVFYWPWVRFPIDERRQTGFLWPELQASGDGVDYAQPFYWNIAPNQDATITPRWISDRGLLLGGEYRYLLPSDRGQIEGAYLADDDGGGGDPDAASRRHEGESRWYVDYRHSGRFDARNTYDLRYGAASDGRYFDDFGSLFGDDPSNMQRLARLNHRGERWQLEARAQGFQRLDDPLRDRNKPFYRLPSLSASARWSQPSGFYQQWGSNYTYFWRDVNEAELPSNERYDRESAVGSRVHLTPAAGWRFDASWGHFEPRLEWLATAYDLDYGQRDVDRDTSLTRQVPVTSIDAGLVFERELDVWGRDYRQTLEPRVNYAFVPGRDQREFPDFDTNERAFSWGQLWSPHRFTGADRVGDLNRLSLGVDSRLLEDDSGRERLALGLGQALYFDDRYIDMGNDEASGDPDVLPRSPEEGGNFQRYHRATRERSPLVARLDWQVTDAWRTRWQWLYDDQLERTERASFDVQYRADAGHVVNLGYRWELQGFDPSVERDDDDFRNFDREEFDLSAAWKLSPQLELIGKATYDNTNDRMLEQLAGVQWNDCCYGLQLVWREWVEDGDTARLADDTTDRGFFLRFVFKGLGGVGGDAGSEFGQTVPGYRATPLRVGQDDF</sequence>
<dbReference type="InterPro" id="IPR005653">
    <property type="entry name" value="OstA-like_N"/>
</dbReference>
<evidence type="ECO:0000256" key="3">
    <source>
        <dbReference type="ARBA" id="ARBA00023237"/>
    </source>
</evidence>
<dbReference type="HAMAP" id="MF_01411">
    <property type="entry name" value="LPS_assembly_LptD"/>
    <property type="match status" value="1"/>
</dbReference>
<keyword evidence="8" id="KW-1185">Reference proteome</keyword>
<evidence type="ECO:0000256" key="2">
    <source>
        <dbReference type="ARBA" id="ARBA00023136"/>
    </source>
</evidence>
<dbReference type="Proteomes" id="UP000198525">
    <property type="component" value="Unassembled WGS sequence"/>
</dbReference>
<accession>A0A1G8U777</accession>
<evidence type="ECO:0000259" key="5">
    <source>
        <dbReference type="Pfam" id="PF03968"/>
    </source>
</evidence>
<comment type="subcellular location">
    <subcellularLocation>
        <location evidence="4">Cell outer membrane</location>
    </subcellularLocation>
</comment>
<dbReference type="PANTHER" id="PTHR30189:SF1">
    <property type="entry name" value="LPS-ASSEMBLY PROTEIN LPTD"/>
    <property type="match status" value="1"/>
</dbReference>
<name>A0A1G8U777_9GAMM</name>
<feature type="domain" description="Organic solvent tolerance-like N-terminal" evidence="5">
    <location>
        <begin position="71"/>
        <end position="204"/>
    </location>
</feature>
<dbReference type="GO" id="GO:0043165">
    <property type="term" value="P:Gram-negative-bacterium-type cell outer membrane assembly"/>
    <property type="evidence" value="ECO:0007669"/>
    <property type="project" value="UniProtKB-UniRule"/>
</dbReference>
<proteinExistence type="inferred from homology"/>
<dbReference type="InterPro" id="IPR050218">
    <property type="entry name" value="LptD"/>
</dbReference>
<dbReference type="AlphaFoldDB" id="A0A1G8U777"/>
<dbReference type="Pfam" id="PF03968">
    <property type="entry name" value="LptD_N"/>
    <property type="match status" value="1"/>
</dbReference>
<protein>
    <recommendedName>
        <fullName evidence="4">LPS-assembly protein LptD</fullName>
    </recommendedName>
</protein>
<organism evidence="7 8">
    <name type="scientific">Billgrantia gudaonensis</name>
    <dbReference type="NCBI Taxonomy" id="376427"/>
    <lineage>
        <taxon>Bacteria</taxon>
        <taxon>Pseudomonadati</taxon>
        <taxon>Pseudomonadota</taxon>
        <taxon>Gammaproteobacteria</taxon>
        <taxon>Oceanospirillales</taxon>
        <taxon>Halomonadaceae</taxon>
        <taxon>Billgrantia</taxon>
    </lineage>
</organism>
<comment type="subunit">
    <text evidence="4">Component of the lipopolysaccharide transport and assembly complex. Interacts with LptE and LptA.</text>
</comment>
<keyword evidence="3 4" id="KW-0998">Cell outer membrane</keyword>
<keyword evidence="1 4" id="KW-0732">Signal</keyword>
<comment type="caution">
    <text evidence="4">Lacks conserved residue(s) required for the propagation of feature annotation.</text>
</comment>
<dbReference type="RefSeq" id="WP_089684847.1">
    <property type="nucleotide sequence ID" value="NZ_FNES01000005.1"/>
</dbReference>
<dbReference type="PANTHER" id="PTHR30189">
    <property type="entry name" value="LPS-ASSEMBLY PROTEIN"/>
    <property type="match status" value="1"/>
</dbReference>
<dbReference type="GO" id="GO:1990351">
    <property type="term" value="C:transporter complex"/>
    <property type="evidence" value="ECO:0007669"/>
    <property type="project" value="TreeGrafter"/>
</dbReference>